<evidence type="ECO:0000313" key="1">
    <source>
        <dbReference type="EMBL" id="MPC22503.1"/>
    </source>
</evidence>
<reference evidence="1 2" key="1">
    <citation type="submission" date="2019-05" db="EMBL/GenBank/DDBJ databases">
        <title>Another draft genome of Portunus trituberculatus and its Hox gene families provides insights of decapod evolution.</title>
        <authorList>
            <person name="Jeong J.-H."/>
            <person name="Song I."/>
            <person name="Kim S."/>
            <person name="Choi T."/>
            <person name="Kim D."/>
            <person name="Ryu S."/>
            <person name="Kim W."/>
        </authorList>
    </citation>
    <scope>NUCLEOTIDE SEQUENCE [LARGE SCALE GENOMIC DNA]</scope>
    <source>
        <tissue evidence="1">Muscle</tissue>
    </source>
</reference>
<comment type="caution">
    <text evidence="1">The sequence shown here is derived from an EMBL/GenBank/DDBJ whole genome shotgun (WGS) entry which is preliminary data.</text>
</comment>
<organism evidence="1 2">
    <name type="scientific">Portunus trituberculatus</name>
    <name type="common">Swimming crab</name>
    <name type="synonym">Neptunus trituberculatus</name>
    <dbReference type="NCBI Taxonomy" id="210409"/>
    <lineage>
        <taxon>Eukaryota</taxon>
        <taxon>Metazoa</taxon>
        <taxon>Ecdysozoa</taxon>
        <taxon>Arthropoda</taxon>
        <taxon>Crustacea</taxon>
        <taxon>Multicrustacea</taxon>
        <taxon>Malacostraca</taxon>
        <taxon>Eumalacostraca</taxon>
        <taxon>Eucarida</taxon>
        <taxon>Decapoda</taxon>
        <taxon>Pleocyemata</taxon>
        <taxon>Brachyura</taxon>
        <taxon>Eubrachyura</taxon>
        <taxon>Portunoidea</taxon>
        <taxon>Portunidae</taxon>
        <taxon>Portuninae</taxon>
        <taxon>Portunus</taxon>
    </lineage>
</organism>
<keyword evidence="2" id="KW-1185">Reference proteome</keyword>
<sequence length="65" mass="7595">MKQTYIIPQEGEVYILNGWQRRHIPLLDTLLKVVKYGTQAGIVVQHERRLCQHNSNTFITSLTDE</sequence>
<dbReference type="AlphaFoldDB" id="A0A5B7DN83"/>
<proteinExistence type="predicted"/>
<protein>
    <submittedName>
        <fullName evidence="1">Uncharacterized protein</fullName>
    </submittedName>
</protein>
<dbReference type="Proteomes" id="UP000324222">
    <property type="component" value="Unassembled WGS sequence"/>
</dbReference>
<gene>
    <name evidence="1" type="ORF">E2C01_015519</name>
</gene>
<evidence type="ECO:0000313" key="2">
    <source>
        <dbReference type="Proteomes" id="UP000324222"/>
    </source>
</evidence>
<name>A0A5B7DN83_PORTR</name>
<dbReference type="EMBL" id="VSRR010001095">
    <property type="protein sequence ID" value="MPC22503.1"/>
    <property type="molecule type" value="Genomic_DNA"/>
</dbReference>
<accession>A0A5B7DN83</accession>